<dbReference type="GO" id="GO:0003755">
    <property type="term" value="F:peptidyl-prolyl cis-trans isomerase activity"/>
    <property type="evidence" value="ECO:0007669"/>
    <property type="project" value="UniProtKB-UniRule"/>
</dbReference>
<organism evidence="9 10">
    <name type="scientific">Reichenbachiella faecimaris</name>
    <dbReference type="NCBI Taxonomy" id="692418"/>
    <lineage>
        <taxon>Bacteria</taxon>
        <taxon>Pseudomonadati</taxon>
        <taxon>Bacteroidota</taxon>
        <taxon>Cytophagia</taxon>
        <taxon>Cytophagales</taxon>
        <taxon>Reichenbachiellaceae</taxon>
        <taxon>Reichenbachiella</taxon>
    </lineage>
</organism>
<dbReference type="InterPro" id="IPR001179">
    <property type="entry name" value="PPIase_FKBP_dom"/>
</dbReference>
<name>A0A1W2GBW7_REIFA</name>
<dbReference type="Gene3D" id="3.10.50.40">
    <property type="match status" value="1"/>
</dbReference>
<dbReference type="PROSITE" id="PS51257">
    <property type="entry name" value="PROKAR_LIPOPROTEIN"/>
    <property type="match status" value="1"/>
</dbReference>
<sequence>MKISIKILFVFCLFLMGSCLDDTTEDAVDSIEEYLERNQIEDHITTSSGLIYTVNKIGNGDFPITGQTVTVHYTGYHLDDTRFDTSYGGAAFSFTLGDQNLVQGWNEGIALFKKGGSGTLFIPWELGYGEEGFEGVIKPKEDLKFDINIVAID</sequence>
<dbReference type="PANTHER" id="PTHR43811:SF19">
    <property type="entry name" value="39 KDA FK506-BINDING NUCLEAR PROTEIN"/>
    <property type="match status" value="1"/>
</dbReference>
<feature type="domain" description="PPIase FKBP-type" evidence="8">
    <location>
        <begin position="66"/>
        <end position="153"/>
    </location>
</feature>
<dbReference type="SUPFAM" id="SSF54534">
    <property type="entry name" value="FKBP-like"/>
    <property type="match status" value="1"/>
</dbReference>
<dbReference type="Pfam" id="PF00254">
    <property type="entry name" value="FKBP_C"/>
    <property type="match status" value="1"/>
</dbReference>
<evidence type="ECO:0000256" key="5">
    <source>
        <dbReference type="PROSITE-ProRule" id="PRU00277"/>
    </source>
</evidence>
<protein>
    <recommendedName>
        <fullName evidence="6">Peptidyl-prolyl cis-trans isomerase</fullName>
        <ecNumber evidence="6">5.2.1.8</ecNumber>
    </recommendedName>
</protein>
<keyword evidence="4 5" id="KW-0413">Isomerase</keyword>
<evidence type="ECO:0000256" key="7">
    <source>
        <dbReference type="SAM" id="SignalP"/>
    </source>
</evidence>
<dbReference type="PROSITE" id="PS50059">
    <property type="entry name" value="FKBP_PPIASE"/>
    <property type="match status" value="1"/>
</dbReference>
<dbReference type="STRING" id="692418.SAMN04488029_1658"/>
<evidence type="ECO:0000256" key="6">
    <source>
        <dbReference type="RuleBase" id="RU003915"/>
    </source>
</evidence>
<keyword evidence="10" id="KW-1185">Reference proteome</keyword>
<dbReference type="PANTHER" id="PTHR43811">
    <property type="entry name" value="FKBP-TYPE PEPTIDYL-PROLYL CIS-TRANS ISOMERASE FKPA"/>
    <property type="match status" value="1"/>
</dbReference>
<feature type="signal peptide" evidence="7">
    <location>
        <begin position="1"/>
        <end position="21"/>
    </location>
</feature>
<comment type="catalytic activity">
    <reaction evidence="1 5 6">
        <text>[protein]-peptidylproline (omega=180) = [protein]-peptidylproline (omega=0)</text>
        <dbReference type="Rhea" id="RHEA:16237"/>
        <dbReference type="Rhea" id="RHEA-COMP:10747"/>
        <dbReference type="Rhea" id="RHEA-COMP:10748"/>
        <dbReference type="ChEBI" id="CHEBI:83833"/>
        <dbReference type="ChEBI" id="CHEBI:83834"/>
        <dbReference type="EC" id="5.2.1.8"/>
    </reaction>
</comment>
<evidence type="ECO:0000256" key="1">
    <source>
        <dbReference type="ARBA" id="ARBA00000971"/>
    </source>
</evidence>
<proteinExistence type="inferred from homology"/>
<dbReference type="InterPro" id="IPR046357">
    <property type="entry name" value="PPIase_dom_sf"/>
</dbReference>
<evidence type="ECO:0000313" key="9">
    <source>
        <dbReference type="EMBL" id="SMD33776.1"/>
    </source>
</evidence>
<dbReference type="AlphaFoldDB" id="A0A1W2GBW7"/>
<evidence type="ECO:0000313" key="10">
    <source>
        <dbReference type="Proteomes" id="UP000192472"/>
    </source>
</evidence>
<dbReference type="EMBL" id="FWYF01000002">
    <property type="protein sequence ID" value="SMD33776.1"/>
    <property type="molecule type" value="Genomic_DNA"/>
</dbReference>
<reference evidence="9 10" key="1">
    <citation type="submission" date="2017-04" db="EMBL/GenBank/DDBJ databases">
        <authorList>
            <person name="Afonso C.L."/>
            <person name="Miller P.J."/>
            <person name="Scott M.A."/>
            <person name="Spackman E."/>
            <person name="Goraichik I."/>
            <person name="Dimitrov K.M."/>
            <person name="Suarez D.L."/>
            <person name="Swayne D.E."/>
        </authorList>
    </citation>
    <scope>NUCLEOTIDE SEQUENCE [LARGE SCALE GENOMIC DNA]</scope>
    <source>
        <strain evidence="9 10">DSM 26133</strain>
    </source>
</reference>
<dbReference type="OrthoDB" id="9814548at2"/>
<evidence type="ECO:0000256" key="4">
    <source>
        <dbReference type="ARBA" id="ARBA00023235"/>
    </source>
</evidence>
<evidence type="ECO:0000256" key="3">
    <source>
        <dbReference type="ARBA" id="ARBA00023110"/>
    </source>
</evidence>
<feature type="chain" id="PRO_5012416088" description="Peptidyl-prolyl cis-trans isomerase" evidence="7">
    <location>
        <begin position="22"/>
        <end position="153"/>
    </location>
</feature>
<dbReference type="EC" id="5.2.1.8" evidence="6"/>
<comment type="similarity">
    <text evidence="2 6">Belongs to the FKBP-type PPIase family.</text>
</comment>
<keyword evidence="3 5" id="KW-0697">Rotamase</keyword>
<keyword evidence="7" id="KW-0732">Signal</keyword>
<gene>
    <name evidence="9" type="ORF">SAMN04488029_1658</name>
</gene>
<dbReference type="Proteomes" id="UP000192472">
    <property type="component" value="Unassembled WGS sequence"/>
</dbReference>
<accession>A0A1W2GBW7</accession>
<evidence type="ECO:0000259" key="8">
    <source>
        <dbReference type="PROSITE" id="PS50059"/>
    </source>
</evidence>
<evidence type="ECO:0000256" key="2">
    <source>
        <dbReference type="ARBA" id="ARBA00006577"/>
    </source>
</evidence>
<dbReference type="RefSeq" id="WP_084372181.1">
    <property type="nucleotide sequence ID" value="NZ_FWYF01000002.1"/>
</dbReference>